<protein>
    <recommendedName>
        <fullName evidence="3 9">Prephenate dehydratase</fullName>
        <shortName evidence="9">PDT</shortName>
        <ecNumber evidence="2 9">4.2.1.51</ecNumber>
    </recommendedName>
</protein>
<evidence type="ECO:0000256" key="8">
    <source>
        <dbReference type="ARBA" id="ARBA00047848"/>
    </source>
</evidence>
<dbReference type="InterPro" id="IPR018528">
    <property type="entry name" value="Preph_deHydtase_CS"/>
</dbReference>
<keyword evidence="14" id="KW-1185">Reference proteome</keyword>
<feature type="domain" description="Prephenate dehydratase" evidence="11">
    <location>
        <begin position="3"/>
        <end position="190"/>
    </location>
</feature>
<organism evidence="13 14">
    <name type="scientific">Williamsia phyllosphaerae</name>
    <dbReference type="NCBI Taxonomy" id="885042"/>
    <lineage>
        <taxon>Bacteria</taxon>
        <taxon>Bacillati</taxon>
        <taxon>Actinomycetota</taxon>
        <taxon>Actinomycetes</taxon>
        <taxon>Mycobacteriales</taxon>
        <taxon>Nocardiaceae</taxon>
        <taxon>Williamsia</taxon>
    </lineage>
</organism>
<dbReference type="Proteomes" id="UP000632454">
    <property type="component" value="Unassembled WGS sequence"/>
</dbReference>
<evidence type="ECO:0000259" key="11">
    <source>
        <dbReference type="PROSITE" id="PS51171"/>
    </source>
</evidence>
<evidence type="ECO:0000256" key="2">
    <source>
        <dbReference type="ARBA" id="ARBA00013147"/>
    </source>
</evidence>
<evidence type="ECO:0000256" key="6">
    <source>
        <dbReference type="ARBA" id="ARBA00023222"/>
    </source>
</evidence>
<evidence type="ECO:0000256" key="5">
    <source>
        <dbReference type="ARBA" id="ARBA00023141"/>
    </source>
</evidence>
<evidence type="ECO:0000256" key="1">
    <source>
        <dbReference type="ARBA" id="ARBA00004741"/>
    </source>
</evidence>
<dbReference type="Pfam" id="PF00800">
    <property type="entry name" value="PDT"/>
    <property type="match status" value="1"/>
</dbReference>
<dbReference type="InterPro" id="IPR001086">
    <property type="entry name" value="Preph_deHydtase"/>
</dbReference>
<evidence type="ECO:0000313" key="14">
    <source>
        <dbReference type="Proteomes" id="UP000632454"/>
    </source>
</evidence>
<dbReference type="NCBIfam" id="NF008865">
    <property type="entry name" value="PRK11898.1"/>
    <property type="match status" value="1"/>
</dbReference>
<reference evidence="14" key="1">
    <citation type="journal article" date="2019" name="Int. J. Syst. Evol. Microbiol.">
        <title>The Global Catalogue of Microorganisms (GCM) 10K type strain sequencing project: providing services to taxonomists for standard genome sequencing and annotation.</title>
        <authorList>
            <consortium name="The Broad Institute Genomics Platform"/>
            <consortium name="The Broad Institute Genome Sequencing Center for Infectious Disease"/>
            <person name="Wu L."/>
            <person name="Ma J."/>
        </authorList>
    </citation>
    <scope>NUCLEOTIDE SEQUENCE [LARGE SCALE GENOMIC DNA]</scope>
    <source>
        <strain evidence="14">CCM 7855</strain>
    </source>
</reference>
<dbReference type="InterPro" id="IPR045865">
    <property type="entry name" value="ACT-like_dom_sf"/>
</dbReference>
<keyword evidence="5 9" id="KW-0057">Aromatic amino acid biosynthesis</keyword>
<feature type="region of interest" description="Disordered" evidence="10">
    <location>
        <begin position="284"/>
        <end position="307"/>
    </location>
</feature>
<proteinExistence type="predicted"/>
<evidence type="ECO:0000256" key="7">
    <source>
        <dbReference type="ARBA" id="ARBA00023239"/>
    </source>
</evidence>
<dbReference type="InterPro" id="IPR008242">
    <property type="entry name" value="Chor_mutase/pphenate_deHydtase"/>
</dbReference>
<evidence type="ECO:0000256" key="3">
    <source>
        <dbReference type="ARBA" id="ARBA00021872"/>
    </source>
</evidence>
<feature type="domain" description="ACT" evidence="12">
    <location>
        <begin position="204"/>
        <end position="278"/>
    </location>
</feature>
<dbReference type="PIRSF" id="PIRSF001500">
    <property type="entry name" value="Chor_mut_pdt_Ppr"/>
    <property type="match status" value="1"/>
</dbReference>
<dbReference type="InterPro" id="IPR002912">
    <property type="entry name" value="ACT_dom"/>
</dbReference>
<dbReference type="PANTHER" id="PTHR21022">
    <property type="entry name" value="PREPHENATE DEHYDRATASE P PROTEIN"/>
    <property type="match status" value="1"/>
</dbReference>
<dbReference type="PANTHER" id="PTHR21022:SF19">
    <property type="entry name" value="PREPHENATE DEHYDRATASE-RELATED"/>
    <property type="match status" value="1"/>
</dbReference>
<dbReference type="PROSITE" id="PS51671">
    <property type="entry name" value="ACT"/>
    <property type="match status" value="1"/>
</dbReference>
<dbReference type="PROSITE" id="PS00858">
    <property type="entry name" value="PREPHENATE_DEHYDR_2"/>
    <property type="match status" value="1"/>
</dbReference>
<accession>A0ABQ1UEB4</accession>
<comment type="pathway">
    <text evidence="1 9">Amino-acid biosynthesis; L-phenylalanine biosynthesis; phenylpyruvate from prephenate: step 1/1.</text>
</comment>
<keyword evidence="6 9" id="KW-0584">Phenylalanine biosynthesis</keyword>
<dbReference type="PROSITE" id="PS51171">
    <property type="entry name" value="PREPHENATE_DEHYDR_3"/>
    <property type="match status" value="1"/>
</dbReference>
<keyword evidence="4 9" id="KW-0028">Amino-acid biosynthesis</keyword>
<dbReference type="Pfam" id="PF01842">
    <property type="entry name" value="ACT"/>
    <property type="match status" value="1"/>
</dbReference>
<evidence type="ECO:0000256" key="4">
    <source>
        <dbReference type="ARBA" id="ARBA00022605"/>
    </source>
</evidence>
<comment type="caution">
    <text evidence="13">The sequence shown here is derived from an EMBL/GenBank/DDBJ whole genome shotgun (WGS) entry which is preliminary data.</text>
</comment>
<dbReference type="EMBL" id="BMCS01000001">
    <property type="protein sequence ID" value="GGF15311.1"/>
    <property type="molecule type" value="Genomic_DNA"/>
</dbReference>
<dbReference type="Gene3D" id="3.30.70.260">
    <property type="match status" value="1"/>
</dbReference>
<dbReference type="EC" id="4.2.1.51" evidence="2 9"/>
<name>A0ABQ1UEB4_9NOCA</name>
<evidence type="ECO:0000256" key="9">
    <source>
        <dbReference type="RuleBase" id="RU361254"/>
    </source>
</evidence>
<evidence type="ECO:0000313" key="13">
    <source>
        <dbReference type="EMBL" id="GGF15311.1"/>
    </source>
</evidence>
<evidence type="ECO:0000259" key="12">
    <source>
        <dbReference type="PROSITE" id="PS51671"/>
    </source>
</evidence>
<dbReference type="SUPFAM" id="SSF53850">
    <property type="entry name" value="Periplasmic binding protein-like II"/>
    <property type="match status" value="1"/>
</dbReference>
<sequence length="307" mass="32050">MSAIAYFGPSGTFTEMALDRLLDEVVPAHGHPEIAADSIRRSASSPPAVIDLVRTGAVDFGCVPMESSVEGAVPATMDALVAGSRVQIFAETVLDIAFTVATRADTDAITTVAAYPVAAGQTRESLERLYPSARIIPAASNAAAAADVAQGRADAALTTALAARMHGLTVIADGVADSADATTRFVLLGQPAPVPPRTGDDRTSVVLDLANEPGSLMRAMSEFAGRGIDLTRIESRPRRSERGYYFYLDAAGHIDDAAMTEALAALHAYARNVTFLGSWPAARGNGAAPPDHSTSQAWVESLRNGRS</sequence>
<gene>
    <name evidence="9 13" type="primary">pheA</name>
    <name evidence="13" type="ORF">GCM10007298_09190</name>
</gene>
<evidence type="ECO:0000256" key="10">
    <source>
        <dbReference type="SAM" id="MobiDB-lite"/>
    </source>
</evidence>
<dbReference type="SUPFAM" id="SSF55021">
    <property type="entry name" value="ACT-like"/>
    <property type="match status" value="1"/>
</dbReference>
<dbReference type="Gene3D" id="3.40.190.10">
    <property type="entry name" value="Periplasmic binding protein-like II"/>
    <property type="match status" value="2"/>
</dbReference>
<comment type="catalytic activity">
    <reaction evidence="8 9">
        <text>prephenate + H(+) = 3-phenylpyruvate + CO2 + H2O</text>
        <dbReference type="Rhea" id="RHEA:21648"/>
        <dbReference type="ChEBI" id="CHEBI:15377"/>
        <dbReference type="ChEBI" id="CHEBI:15378"/>
        <dbReference type="ChEBI" id="CHEBI:16526"/>
        <dbReference type="ChEBI" id="CHEBI:18005"/>
        <dbReference type="ChEBI" id="CHEBI:29934"/>
        <dbReference type="EC" id="4.2.1.51"/>
    </reaction>
</comment>
<dbReference type="RefSeq" id="WP_188487304.1">
    <property type="nucleotide sequence ID" value="NZ_BMCS01000001.1"/>
</dbReference>
<keyword evidence="7 9" id="KW-0456">Lyase</keyword>
<dbReference type="CDD" id="cd04905">
    <property type="entry name" value="ACT_CM-PDT"/>
    <property type="match status" value="1"/>
</dbReference>